<protein>
    <recommendedName>
        <fullName evidence="5">Nucleoside transporter/FeoB GTPase Gate domain-containing protein</fullName>
    </recommendedName>
</protein>
<dbReference type="GO" id="GO:0015093">
    <property type="term" value="F:ferrous iron transmembrane transporter activity"/>
    <property type="evidence" value="ECO:0007669"/>
    <property type="project" value="InterPro"/>
</dbReference>
<dbReference type="AlphaFoldDB" id="X1R2E4"/>
<comment type="caution">
    <text evidence="4">The sequence shown here is derived from an EMBL/GenBank/DDBJ whole genome shotgun (WGS) entry which is preliminary data.</text>
</comment>
<keyword evidence="1" id="KW-1133">Transmembrane helix</keyword>
<feature type="transmembrane region" description="Helical" evidence="1">
    <location>
        <begin position="202"/>
        <end position="223"/>
    </location>
</feature>
<dbReference type="PANTHER" id="PTHR43185">
    <property type="entry name" value="FERROUS IRON TRANSPORT PROTEIN B"/>
    <property type="match status" value="1"/>
</dbReference>
<organism evidence="4">
    <name type="scientific">marine sediment metagenome</name>
    <dbReference type="NCBI Taxonomy" id="412755"/>
    <lineage>
        <taxon>unclassified sequences</taxon>
        <taxon>metagenomes</taxon>
        <taxon>ecological metagenomes</taxon>
    </lineage>
</organism>
<feature type="transmembrane region" description="Helical" evidence="1">
    <location>
        <begin position="38"/>
        <end position="62"/>
    </location>
</feature>
<accession>X1R2E4</accession>
<feature type="transmembrane region" description="Helical" evidence="1">
    <location>
        <begin position="144"/>
        <end position="165"/>
    </location>
</feature>
<dbReference type="InterPro" id="IPR011640">
    <property type="entry name" value="Fe2_transport_prot_B_C"/>
</dbReference>
<dbReference type="EMBL" id="BARW01011614">
    <property type="protein sequence ID" value="GAI74713.1"/>
    <property type="molecule type" value="Genomic_DNA"/>
</dbReference>
<name>X1R2E4_9ZZZZ</name>
<dbReference type="PANTHER" id="PTHR43185:SF1">
    <property type="entry name" value="FE(2+) TRANSPORTER FEOB"/>
    <property type="match status" value="1"/>
</dbReference>
<proteinExistence type="predicted"/>
<reference evidence="4" key="1">
    <citation type="journal article" date="2014" name="Front. Microbiol.">
        <title>High frequency of phylogenetically diverse reductive dehalogenase-homologous genes in deep subseafloor sedimentary metagenomes.</title>
        <authorList>
            <person name="Kawai M."/>
            <person name="Futagami T."/>
            <person name="Toyoda A."/>
            <person name="Takaki Y."/>
            <person name="Nishi S."/>
            <person name="Hori S."/>
            <person name="Arai W."/>
            <person name="Tsubouchi T."/>
            <person name="Morono Y."/>
            <person name="Uchiyama I."/>
            <person name="Ito T."/>
            <person name="Fujiyama A."/>
            <person name="Inagaki F."/>
            <person name="Takami H."/>
        </authorList>
    </citation>
    <scope>NUCLEOTIDE SEQUENCE</scope>
    <source>
        <strain evidence="4">Expedition CK06-06</strain>
    </source>
</reference>
<evidence type="ECO:0000313" key="4">
    <source>
        <dbReference type="EMBL" id="GAI74713.1"/>
    </source>
</evidence>
<dbReference type="GO" id="GO:0005886">
    <property type="term" value="C:plasma membrane"/>
    <property type="evidence" value="ECO:0007669"/>
    <property type="project" value="TreeGrafter"/>
</dbReference>
<sequence>GDFLGGLFDEGYGIWSESIYSLYGENLLWVKILWDGGVGGLIGAIGGVLVYVIPFFFIIEILQDSGYLPRAAFLMDRIMHTVGVHGKSIIPMILGFGCNVPACTGCRIMETEREKKISIVLTSLIPCAAAMTVVMGLVGRYLGLSWVLFLFIINFSVILIIGRILNKTMPGTCTELIMEMHEYRMPNYNVILKQTWLRSKEFVFKALPIIIILGITLEILLIFNALEPVNLILSPIS</sequence>
<gene>
    <name evidence="4" type="ORF">S12H4_22317</name>
</gene>
<dbReference type="Pfam" id="PF07670">
    <property type="entry name" value="Gate"/>
    <property type="match status" value="1"/>
</dbReference>
<evidence type="ECO:0000259" key="3">
    <source>
        <dbReference type="Pfam" id="PF07670"/>
    </source>
</evidence>
<feature type="non-terminal residue" evidence="4">
    <location>
        <position position="237"/>
    </location>
</feature>
<feature type="non-terminal residue" evidence="4">
    <location>
        <position position="1"/>
    </location>
</feature>
<evidence type="ECO:0000256" key="1">
    <source>
        <dbReference type="SAM" id="Phobius"/>
    </source>
</evidence>
<evidence type="ECO:0008006" key="5">
    <source>
        <dbReference type="Google" id="ProtNLM"/>
    </source>
</evidence>
<keyword evidence="1" id="KW-0812">Transmembrane</keyword>
<feature type="domain" description="Nucleoside transporter/FeoB GTPase Gate" evidence="3">
    <location>
        <begin position="48"/>
        <end position="139"/>
    </location>
</feature>
<dbReference type="InterPro" id="IPR050860">
    <property type="entry name" value="FeoB_GTPase"/>
</dbReference>
<evidence type="ECO:0000259" key="2">
    <source>
        <dbReference type="Pfam" id="PF07664"/>
    </source>
</evidence>
<feature type="domain" description="Ferrous iron transport protein B C-terminal" evidence="2">
    <location>
        <begin position="147"/>
        <end position="198"/>
    </location>
</feature>
<keyword evidence="1" id="KW-0472">Membrane</keyword>
<dbReference type="Pfam" id="PF07664">
    <property type="entry name" value="FeoB_C"/>
    <property type="match status" value="1"/>
</dbReference>
<dbReference type="InterPro" id="IPR011642">
    <property type="entry name" value="Gate_dom"/>
</dbReference>
<feature type="transmembrane region" description="Helical" evidence="1">
    <location>
        <begin position="117"/>
        <end position="138"/>
    </location>
</feature>